<accession>A0A7I9YM22</accession>
<sequence length="127" mass="14012">MGSRVSARCLDCDHRFTVTHGGGFFFHQLRCVRCGRAKDVGFDELGDLHTRYLKGSDRPYTVAFAGEHQYVREHLDIEPISAEEYFAAVEAAVKCDCGGALSFDAPPRCPNCGSLQIEEGDSIACYD</sequence>
<protein>
    <submittedName>
        <fullName evidence="1">Uncharacterized protein</fullName>
    </submittedName>
</protein>
<name>A0A7I9YM22_MYCBU</name>
<dbReference type="Proteomes" id="UP000465360">
    <property type="component" value="Unassembled WGS sequence"/>
</dbReference>
<evidence type="ECO:0000313" key="2">
    <source>
        <dbReference type="Proteomes" id="UP000465360"/>
    </source>
</evidence>
<gene>
    <name evidence="1" type="ORF">MBOU_17730</name>
</gene>
<keyword evidence="2" id="KW-1185">Reference proteome</keyword>
<dbReference type="EMBL" id="BLKZ01000001">
    <property type="protein sequence ID" value="GFG89731.1"/>
    <property type="molecule type" value="Genomic_DNA"/>
</dbReference>
<proteinExistence type="predicted"/>
<comment type="caution">
    <text evidence="1">The sequence shown here is derived from an EMBL/GenBank/DDBJ whole genome shotgun (WGS) entry which is preliminary data.</text>
</comment>
<organism evidence="1 2">
    <name type="scientific">Mycobacterium bourgelatii</name>
    <dbReference type="NCBI Taxonomy" id="1273442"/>
    <lineage>
        <taxon>Bacteria</taxon>
        <taxon>Bacillati</taxon>
        <taxon>Actinomycetota</taxon>
        <taxon>Actinomycetes</taxon>
        <taxon>Mycobacteriales</taxon>
        <taxon>Mycobacteriaceae</taxon>
        <taxon>Mycobacterium</taxon>
    </lineage>
</organism>
<reference evidence="1 2" key="1">
    <citation type="journal article" date="2019" name="Emerg. Microbes Infect.">
        <title>Comprehensive subspecies identification of 175 nontuberculous mycobacteria species based on 7547 genomic profiles.</title>
        <authorList>
            <person name="Matsumoto Y."/>
            <person name="Kinjo T."/>
            <person name="Motooka D."/>
            <person name="Nabeya D."/>
            <person name="Jung N."/>
            <person name="Uechi K."/>
            <person name="Horii T."/>
            <person name="Iida T."/>
            <person name="Fujita J."/>
            <person name="Nakamura S."/>
        </authorList>
    </citation>
    <scope>NUCLEOTIDE SEQUENCE [LARGE SCALE GENOMIC DNA]</scope>
    <source>
        <strain evidence="1 2">JCM 30725</strain>
    </source>
</reference>
<dbReference type="AlphaFoldDB" id="A0A7I9YM22"/>
<evidence type="ECO:0000313" key="1">
    <source>
        <dbReference type="EMBL" id="GFG89731.1"/>
    </source>
</evidence>